<evidence type="ECO:0000313" key="4">
    <source>
        <dbReference type="Proteomes" id="UP001281003"/>
    </source>
</evidence>
<sequence>MAPSCELAYTGRAPSPTMNVSQKSQASTFARQLKLMGHNIGQAVIEVKQDDRRRISFMDLAVEIRLRIYDYVYESHSIRHSKLPPWYLTQGSGRHILKPVKAKATIKPSSPDDNKTNSNSYSSTRELLSAHRPMNYITTALLLACRQIYYEARTIPFHENEFVFPAWHDVNSVQIARDFLSSRLCADWQRQSIRYVRIDLDLSNDKDNGTNNSESKAEMWKELCSAINWGTSLRGMRLCIDCKDEDLRKGGSFAPAALDENENGVIEPEEEQSSPFAWILRGLVKLRSLRTLDVEIKRGSKYMTDDEKVGWCRLLEEVLNSSSSRRSLRERDDEEEEKGRRHQQKVSVMCAQTSYDPLNLEQVFGKISYPMMVWPLYTGF</sequence>
<evidence type="ECO:0000259" key="2">
    <source>
        <dbReference type="Pfam" id="PF24864"/>
    </source>
</evidence>
<comment type="caution">
    <text evidence="3">The sequence shown here is derived from an EMBL/GenBank/DDBJ whole genome shotgun (WGS) entry which is preliminary data.</text>
</comment>
<feature type="region of interest" description="Disordered" evidence="1">
    <location>
        <begin position="103"/>
        <end position="124"/>
    </location>
</feature>
<accession>A0AAE0PE14</accession>
<feature type="domain" description="DUF7730" evidence="2">
    <location>
        <begin position="57"/>
        <end position="238"/>
    </location>
</feature>
<keyword evidence="4" id="KW-1185">Reference proteome</keyword>
<evidence type="ECO:0000313" key="3">
    <source>
        <dbReference type="EMBL" id="KAK3398114.1"/>
    </source>
</evidence>
<dbReference type="InterPro" id="IPR056632">
    <property type="entry name" value="DUF7730"/>
</dbReference>
<feature type="region of interest" description="Disordered" evidence="1">
    <location>
        <begin position="325"/>
        <end position="345"/>
    </location>
</feature>
<dbReference type="AlphaFoldDB" id="A0AAE0PE14"/>
<reference evidence="3" key="2">
    <citation type="submission" date="2023-07" db="EMBL/GenBank/DDBJ databases">
        <authorList>
            <consortium name="Lawrence Berkeley National Laboratory"/>
            <person name="Haridas S."/>
            <person name="Hensen N."/>
            <person name="Bonometti L."/>
            <person name="Westerberg I."/>
            <person name="Brannstrom I.O."/>
            <person name="Guillou S."/>
            <person name="Cros-Aarteil S."/>
            <person name="Calhoun S."/>
            <person name="Kuo A."/>
            <person name="Mondo S."/>
            <person name="Pangilinan J."/>
            <person name="Riley R."/>
            <person name="LaButti K."/>
            <person name="Andreopoulos B."/>
            <person name="Lipzen A."/>
            <person name="Chen C."/>
            <person name="Yanf M."/>
            <person name="Daum C."/>
            <person name="Ng V."/>
            <person name="Clum A."/>
            <person name="Steindorff A."/>
            <person name="Ohm R."/>
            <person name="Martin F."/>
            <person name="Silar P."/>
            <person name="Natvig D."/>
            <person name="Lalanne C."/>
            <person name="Gautier V."/>
            <person name="Ament-velasquez S.L."/>
            <person name="Kruys A."/>
            <person name="Hutchinson M.I."/>
            <person name="Powell A.J."/>
            <person name="Barry K."/>
            <person name="Miller A.N."/>
            <person name="Grigoriev I.V."/>
            <person name="Debuchy R."/>
            <person name="Gladieux P."/>
            <person name="Thoren M.H."/>
            <person name="Johannesson H."/>
        </authorList>
    </citation>
    <scope>NUCLEOTIDE SEQUENCE</scope>
    <source>
        <strain evidence="3">FGSC 1904</strain>
    </source>
</reference>
<protein>
    <recommendedName>
        <fullName evidence="2">DUF7730 domain-containing protein</fullName>
    </recommendedName>
</protein>
<gene>
    <name evidence="3" type="ORF">B0T20DRAFT_354946</name>
</gene>
<name>A0AAE0PE14_SORBR</name>
<evidence type="ECO:0000256" key="1">
    <source>
        <dbReference type="SAM" id="MobiDB-lite"/>
    </source>
</evidence>
<dbReference type="Pfam" id="PF24864">
    <property type="entry name" value="DUF7730"/>
    <property type="match status" value="1"/>
</dbReference>
<dbReference type="PANTHER" id="PTHR38790">
    <property type="entry name" value="2EXR DOMAIN-CONTAINING PROTEIN-RELATED"/>
    <property type="match status" value="1"/>
</dbReference>
<dbReference type="EMBL" id="JAUTDP010000007">
    <property type="protein sequence ID" value="KAK3398114.1"/>
    <property type="molecule type" value="Genomic_DNA"/>
</dbReference>
<reference evidence="3" key="1">
    <citation type="journal article" date="2023" name="Mol. Phylogenet. Evol.">
        <title>Genome-scale phylogeny and comparative genomics of the fungal order Sordariales.</title>
        <authorList>
            <person name="Hensen N."/>
            <person name="Bonometti L."/>
            <person name="Westerberg I."/>
            <person name="Brannstrom I.O."/>
            <person name="Guillou S."/>
            <person name="Cros-Aarteil S."/>
            <person name="Calhoun S."/>
            <person name="Haridas S."/>
            <person name="Kuo A."/>
            <person name="Mondo S."/>
            <person name="Pangilinan J."/>
            <person name="Riley R."/>
            <person name="LaButti K."/>
            <person name="Andreopoulos B."/>
            <person name="Lipzen A."/>
            <person name="Chen C."/>
            <person name="Yan M."/>
            <person name="Daum C."/>
            <person name="Ng V."/>
            <person name="Clum A."/>
            <person name="Steindorff A."/>
            <person name="Ohm R.A."/>
            <person name="Martin F."/>
            <person name="Silar P."/>
            <person name="Natvig D.O."/>
            <person name="Lalanne C."/>
            <person name="Gautier V."/>
            <person name="Ament-Velasquez S.L."/>
            <person name="Kruys A."/>
            <person name="Hutchinson M.I."/>
            <person name="Powell A.J."/>
            <person name="Barry K."/>
            <person name="Miller A.N."/>
            <person name="Grigoriev I.V."/>
            <person name="Debuchy R."/>
            <person name="Gladieux P."/>
            <person name="Hiltunen Thoren M."/>
            <person name="Johannesson H."/>
        </authorList>
    </citation>
    <scope>NUCLEOTIDE SEQUENCE</scope>
    <source>
        <strain evidence="3">FGSC 1904</strain>
    </source>
</reference>
<dbReference type="Proteomes" id="UP001281003">
    <property type="component" value="Unassembled WGS sequence"/>
</dbReference>
<proteinExistence type="predicted"/>
<organism evidence="3 4">
    <name type="scientific">Sordaria brevicollis</name>
    <dbReference type="NCBI Taxonomy" id="83679"/>
    <lineage>
        <taxon>Eukaryota</taxon>
        <taxon>Fungi</taxon>
        <taxon>Dikarya</taxon>
        <taxon>Ascomycota</taxon>
        <taxon>Pezizomycotina</taxon>
        <taxon>Sordariomycetes</taxon>
        <taxon>Sordariomycetidae</taxon>
        <taxon>Sordariales</taxon>
        <taxon>Sordariaceae</taxon>
        <taxon>Sordaria</taxon>
    </lineage>
</organism>